<dbReference type="PROSITE" id="PS00889">
    <property type="entry name" value="CNMP_BINDING_2"/>
    <property type="match status" value="1"/>
</dbReference>
<feature type="region of interest" description="Disordered" evidence="17">
    <location>
        <begin position="1"/>
        <end position="57"/>
    </location>
</feature>
<dbReference type="Pfam" id="PF00027">
    <property type="entry name" value="cNMP_binding"/>
    <property type="match status" value="1"/>
</dbReference>
<dbReference type="Pfam" id="PF13516">
    <property type="entry name" value="LRR_6"/>
    <property type="match status" value="1"/>
</dbReference>
<dbReference type="GO" id="GO:0017071">
    <property type="term" value="C:intracellular cyclic nucleotide activated cation channel complex"/>
    <property type="evidence" value="ECO:0007669"/>
    <property type="project" value="TreeGrafter"/>
</dbReference>
<evidence type="ECO:0000256" key="3">
    <source>
        <dbReference type="ARBA" id="ARBA00022535"/>
    </source>
</evidence>
<dbReference type="GO" id="GO:0005222">
    <property type="term" value="F:intracellularly cAMP-activated cation channel activity"/>
    <property type="evidence" value="ECO:0007669"/>
    <property type="project" value="TreeGrafter"/>
</dbReference>
<evidence type="ECO:0000259" key="20">
    <source>
        <dbReference type="PROSITE" id="PS50181"/>
    </source>
</evidence>
<dbReference type="FunFam" id="1.10.287.630:FF:000001">
    <property type="entry name" value="Cyclic nucleotide-gated channel alpha 3"/>
    <property type="match status" value="1"/>
</dbReference>
<protein>
    <recommendedName>
        <fullName evidence="23">Cyclic nucleotide-binding domain-containing protein</fullName>
    </recommendedName>
</protein>
<keyword evidence="12" id="KW-1071">Ligand-gated ion channel</keyword>
<sequence length="1508" mass="168390">MQHSPLPPPHHPYLRSRSPSPSSPSSSTLELPNVPSYLRLPPIASPPPKQLHPLPRQLSGLANPAFFIEDDSEVPAESSSLRPAVNVEDVDHKKAGGAVGVGGGEEKSKTSQSLTPQDPKLTTLTVPVAPAGGRQSKGDKDGSNRRAIWTKIRHTHSQSEDDDEEVSIPVRAWPSQSSLHSSEDMLKERPASAASQTSAVVNERLQELVRMFKERTEKAKEKLMDPDSSDEESITTSPPQPVLEASPLDDEEESMKGGLSVGEDERRGMESGAREETSGGCCKVKTTRWVQACLHLRFPASIDPFTNIMYVLWMFLVSLAWNWNAWLIPVRWAFPYQAPDNIYYWLVTDYLCDLIYILDITVFQPRLQFVCGGDIVVRDTESNCQSSNCDKKEMRKNYMKSKRFKLDVASLVPLELFYFKTGINPLLRLPRLLKINSFFEFNERLEAILTKAYIYRVIRTTMYLLYCLHCNACLYYWTSSYIGLGSTQWVYDGVGNSYIRCYLFAVKTLITIGGVPEPTSLFEIVFQLINYFVGVFAFSIMIGQMRDVVGAATAAQTYYRTCVDNTIKYMTSYRIPKDVQNRVKTWYNFTWQSQGMLDEQELLTQLPDKMRLDIAVDVNYSIVSKVPLFQGCDRQMIFDMLKSLRSIVYLPGDYVCKKGEVGREMYIIKAGEVQVVGGPDERTVFATLRAGSVFGEISLLAVGGVNRRTANVIAHGFANLFILDKKDLNEILVHYPESKKLLHKKARKMLNKGKKPEPKEETREPPQVPAAPLKLVTPKLLRAALEMTERSSGLKGALAKLKEKTSKSSISLQRSFSTSLRPPSPSLSSGPERVVDTPTSVSASSMTLHSASYSCNLEDLPHAQIHGDTVKKDDSEDERDEADRAGVKVREQLIELRGSGDSIMEHAEMEDSNGEDLKETPELPLEIIVYILSFLHASDRKEASLVCRRWYNASQDLRFQKNLTFSFPASASSLVLVRGLARMPRCSLKISQLDGFSISRALLLEVGLCLGSKVDSLALPGSSITEASLLTLLPCLTSLRRLDVRGLDSLFMSGAFLSREEHRRQVRSALSGLEELDLSDLRYLSDLTFNRLTGCTPCLRRLSLAGCHIAFEFDPYRGCPVGAVADSSALLSLRNLRRLLMEQRSTLKALDLSRTSITPESLRTIAQVQDLDLEELHLQGCKELTDYSVEILVKHQSNLLKLDISGCTELTSRSVEAVAQSLKSLNHLSLSRDWRITEKGLAALLSVSSLMSLDLSECLHISGTELVRGLKESNAATPKLEALNLRSCTYVRDLAVFSLAQLLRDSLRELDLTSCVNVTDLSVCAIATYLQKLEVLRLGWCKEVTDWGLLGMVQTSQCEPDDETGDRGPRFTRTFGNMGFFKPPRMPFEDRPKLVTQNDLEQFKQRAGASLLALKRLQELDLSACSKLTDSSITQGMHFPDLQRLSLAMLPEITDASVVSVGWHCRSLTSLELSHCPGITDRGLAQAVPHLHRLQHIDLSCCNNITDR</sequence>
<feature type="region of interest" description="Disordered" evidence="17">
    <location>
        <begin position="218"/>
        <end position="277"/>
    </location>
</feature>
<keyword evidence="7" id="KW-0833">Ubl conjugation pathway</keyword>
<feature type="region of interest" description="Disordered" evidence="17">
    <location>
        <begin position="749"/>
        <end position="768"/>
    </location>
</feature>
<evidence type="ECO:0000256" key="1">
    <source>
        <dbReference type="ARBA" id="ARBA00004141"/>
    </source>
</evidence>
<evidence type="ECO:0000256" key="9">
    <source>
        <dbReference type="ARBA" id="ARBA00022992"/>
    </source>
</evidence>
<name>A0AAV9RLN7_9TELE</name>
<dbReference type="InterPro" id="IPR018488">
    <property type="entry name" value="cNMP-bd_CS"/>
</dbReference>
<keyword evidence="9" id="KW-0142">cGMP-binding</keyword>
<evidence type="ECO:0000256" key="7">
    <source>
        <dbReference type="ARBA" id="ARBA00022786"/>
    </source>
</evidence>
<feature type="compositionally biased region" description="Basic and acidic residues" evidence="17">
    <location>
        <begin position="181"/>
        <end position="190"/>
    </location>
</feature>
<feature type="compositionally biased region" description="Basic and acidic residues" evidence="17">
    <location>
        <begin position="263"/>
        <end position="277"/>
    </location>
</feature>
<feature type="domain" description="F-box" evidence="20">
    <location>
        <begin position="917"/>
        <end position="963"/>
    </location>
</feature>
<dbReference type="InterPro" id="IPR050866">
    <property type="entry name" value="CNG_cation_channel"/>
</dbReference>
<feature type="region of interest" description="Disordered" evidence="17">
    <location>
        <begin position="72"/>
        <end position="198"/>
    </location>
</feature>
<dbReference type="InterPro" id="IPR032675">
    <property type="entry name" value="LRR_dom_sf"/>
</dbReference>
<dbReference type="InterPro" id="IPR018490">
    <property type="entry name" value="cNMP-bd_dom_sf"/>
</dbReference>
<dbReference type="SMART" id="SM00367">
    <property type="entry name" value="LRR_CC"/>
    <property type="match status" value="12"/>
</dbReference>
<keyword evidence="3" id="KW-0140">cGMP</keyword>
<evidence type="ECO:0000256" key="18">
    <source>
        <dbReference type="SAM" id="Phobius"/>
    </source>
</evidence>
<evidence type="ECO:0000256" key="12">
    <source>
        <dbReference type="ARBA" id="ARBA00023286"/>
    </source>
</evidence>
<dbReference type="GO" id="GO:0001750">
    <property type="term" value="C:photoreceptor outer segment"/>
    <property type="evidence" value="ECO:0007669"/>
    <property type="project" value="TreeGrafter"/>
</dbReference>
<accession>A0AAV9RLN7</accession>
<dbReference type="SUPFAM" id="SSF52047">
    <property type="entry name" value="RNI-like"/>
    <property type="match status" value="1"/>
</dbReference>
<comment type="catalytic activity">
    <reaction evidence="15">
        <text>K(+)(in) = K(+)(out)</text>
        <dbReference type="Rhea" id="RHEA:29463"/>
        <dbReference type="ChEBI" id="CHEBI:29103"/>
    </reaction>
</comment>
<dbReference type="Gene3D" id="2.60.120.10">
    <property type="entry name" value="Jelly Rolls"/>
    <property type="match status" value="1"/>
</dbReference>
<feature type="transmembrane region" description="Helical" evidence="18">
    <location>
        <begin position="305"/>
        <end position="323"/>
    </location>
</feature>
<dbReference type="InterPro" id="IPR036047">
    <property type="entry name" value="F-box-like_dom_sf"/>
</dbReference>
<feature type="domain" description="Cyclic nucleotide-binding" evidence="19">
    <location>
        <begin position="628"/>
        <end position="749"/>
    </location>
</feature>
<evidence type="ECO:0000256" key="5">
    <source>
        <dbReference type="ARBA" id="ARBA00022692"/>
    </source>
</evidence>
<dbReference type="SMART" id="SM00256">
    <property type="entry name" value="FBOX"/>
    <property type="match status" value="1"/>
</dbReference>
<dbReference type="Pfam" id="PF12937">
    <property type="entry name" value="F-box-like"/>
    <property type="match status" value="1"/>
</dbReference>
<evidence type="ECO:0000256" key="13">
    <source>
        <dbReference type="ARBA" id="ARBA00023303"/>
    </source>
</evidence>
<feature type="compositionally biased region" description="Basic and acidic residues" evidence="17">
    <location>
        <begin position="754"/>
        <end position="764"/>
    </location>
</feature>
<feature type="compositionally biased region" description="Low complexity" evidence="17">
    <location>
        <begin position="814"/>
        <end position="831"/>
    </location>
</feature>
<evidence type="ECO:0000256" key="10">
    <source>
        <dbReference type="ARBA" id="ARBA00023065"/>
    </source>
</evidence>
<keyword evidence="22" id="KW-1185">Reference proteome</keyword>
<feature type="compositionally biased region" description="Low complexity" evidence="17">
    <location>
        <begin position="15"/>
        <end position="27"/>
    </location>
</feature>
<dbReference type="InterPro" id="IPR001611">
    <property type="entry name" value="Leu-rich_rpt"/>
</dbReference>
<keyword evidence="11 18" id="KW-0472">Membrane</keyword>
<evidence type="ECO:0000259" key="19">
    <source>
        <dbReference type="PROSITE" id="PS50042"/>
    </source>
</evidence>
<dbReference type="Gene3D" id="3.80.10.10">
    <property type="entry name" value="Ribonuclease Inhibitor"/>
    <property type="match status" value="4"/>
</dbReference>
<dbReference type="EMBL" id="JAHHUM010001732">
    <property type="protein sequence ID" value="KAK5609880.1"/>
    <property type="molecule type" value="Genomic_DNA"/>
</dbReference>
<evidence type="ECO:0000256" key="8">
    <source>
        <dbReference type="ARBA" id="ARBA00022989"/>
    </source>
</evidence>
<evidence type="ECO:0000256" key="15">
    <source>
        <dbReference type="ARBA" id="ARBA00034430"/>
    </source>
</evidence>
<keyword evidence="14" id="KW-0844">Vision</keyword>
<dbReference type="CDD" id="cd00038">
    <property type="entry name" value="CAP_ED"/>
    <property type="match status" value="1"/>
</dbReference>
<keyword evidence="8 18" id="KW-1133">Transmembrane helix</keyword>
<dbReference type="GO" id="GO:0007601">
    <property type="term" value="P:visual perception"/>
    <property type="evidence" value="ECO:0007669"/>
    <property type="project" value="UniProtKB-KW"/>
</dbReference>
<reference evidence="21 22" key="1">
    <citation type="submission" date="2021-06" db="EMBL/GenBank/DDBJ databases">
        <authorList>
            <person name="Palmer J.M."/>
        </authorList>
    </citation>
    <scope>NUCLEOTIDE SEQUENCE [LARGE SCALE GENOMIC DNA]</scope>
    <source>
        <strain evidence="21 22">MEX-2019</strain>
        <tissue evidence="21">Muscle</tissue>
    </source>
</reference>
<dbReference type="FunFam" id="1.10.287.70:FF:000072">
    <property type="entry name" value="Cyclic nucleotide gated channel beta 3"/>
    <property type="match status" value="1"/>
</dbReference>
<organism evidence="21 22">
    <name type="scientific">Crenichthys baileyi</name>
    <name type="common">White River springfish</name>
    <dbReference type="NCBI Taxonomy" id="28760"/>
    <lineage>
        <taxon>Eukaryota</taxon>
        <taxon>Metazoa</taxon>
        <taxon>Chordata</taxon>
        <taxon>Craniata</taxon>
        <taxon>Vertebrata</taxon>
        <taxon>Euteleostomi</taxon>
        <taxon>Actinopterygii</taxon>
        <taxon>Neopterygii</taxon>
        <taxon>Teleostei</taxon>
        <taxon>Neoteleostei</taxon>
        <taxon>Acanthomorphata</taxon>
        <taxon>Ovalentaria</taxon>
        <taxon>Atherinomorphae</taxon>
        <taxon>Cyprinodontiformes</taxon>
        <taxon>Goodeidae</taxon>
        <taxon>Crenichthys</taxon>
    </lineage>
</organism>
<dbReference type="PROSITE" id="PS50181">
    <property type="entry name" value="FBOX"/>
    <property type="match status" value="1"/>
</dbReference>
<feature type="transmembrane region" description="Helical" evidence="18">
    <location>
        <begin position="343"/>
        <end position="363"/>
    </location>
</feature>
<dbReference type="FunFam" id="2.60.120.10:FF:000020">
    <property type="entry name" value="Cyclic nucleotide-gated channel beta 3"/>
    <property type="match status" value="1"/>
</dbReference>
<feature type="compositionally biased region" description="Polar residues" evidence="17">
    <location>
        <begin position="110"/>
        <end position="125"/>
    </location>
</feature>
<dbReference type="InterPro" id="IPR001810">
    <property type="entry name" value="F-box_dom"/>
</dbReference>
<comment type="catalytic activity">
    <reaction evidence="16">
        <text>Na(+)(in) = Na(+)(out)</text>
        <dbReference type="Rhea" id="RHEA:34963"/>
        <dbReference type="ChEBI" id="CHEBI:29101"/>
    </reaction>
</comment>
<dbReference type="GO" id="GO:0044877">
    <property type="term" value="F:protein-containing complex binding"/>
    <property type="evidence" value="ECO:0007669"/>
    <property type="project" value="TreeGrafter"/>
</dbReference>
<gene>
    <name evidence="21" type="ORF">CRENBAI_013525</name>
</gene>
<evidence type="ECO:0000256" key="14">
    <source>
        <dbReference type="ARBA" id="ARBA00023305"/>
    </source>
</evidence>
<dbReference type="InterPro" id="IPR057207">
    <property type="entry name" value="FBXL15_LRR"/>
</dbReference>
<evidence type="ECO:0000256" key="11">
    <source>
        <dbReference type="ARBA" id="ARBA00023136"/>
    </source>
</evidence>
<keyword evidence="6" id="KW-0547">Nucleotide-binding</keyword>
<keyword evidence="2" id="KW-0813">Transport</keyword>
<dbReference type="Pfam" id="PF25372">
    <property type="entry name" value="DUF7885"/>
    <property type="match status" value="1"/>
</dbReference>
<dbReference type="Gene3D" id="1.10.287.630">
    <property type="entry name" value="Helix hairpin bin"/>
    <property type="match status" value="1"/>
</dbReference>
<evidence type="ECO:0000313" key="21">
    <source>
        <dbReference type="EMBL" id="KAK5609880.1"/>
    </source>
</evidence>
<dbReference type="InterPro" id="IPR006553">
    <property type="entry name" value="Leu-rich_rpt_Cys-con_subtyp"/>
</dbReference>
<dbReference type="PROSITE" id="PS50042">
    <property type="entry name" value="CNMP_BINDING_3"/>
    <property type="match status" value="1"/>
</dbReference>
<dbReference type="SUPFAM" id="SSF51206">
    <property type="entry name" value="cAMP-binding domain-like"/>
    <property type="match status" value="1"/>
</dbReference>
<dbReference type="GO" id="GO:0030553">
    <property type="term" value="F:cGMP binding"/>
    <property type="evidence" value="ECO:0007669"/>
    <property type="project" value="UniProtKB-KW"/>
</dbReference>
<evidence type="ECO:0000256" key="4">
    <source>
        <dbReference type="ARBA" id="ARBA00022606"/>
    </source>
</evidence>
<keyword evidence="10" id="KW-0406">Ion transport</keyword>
<evidence type="ECO:0008006" key="23">
    <source>
        <dbReference type="Google" id="ProtNLM"/>
    </source>
</evidence>
<keyword evidence="5 18" id="KW-0812">Transmembrane</keyword>
<dbReference type="PANTHER" id="PTHR45638">
    <property type="entry name" value="CYCLIC NUCLEOTIDE-GATED CATION CHANNEL SUBUNIT A"/>
    <property type="match status" value="1"/>
</dbReference>
<evidence type="ECO:0000313" key="22">
    <source>
        <dbReference type="Proteomes" id="UP001311232"/>
    </source>
</evidence>
<dbReference type="InterPro" id="IPR000595">
    <property type="entry name" value="cNMP-bd_dom"/>
</dbReference>
<dbReference type="GO" id="GO:0005223">
    <property type="term" value="F:intracellularly cGMP-activated cation channel activity"/>
    <property type="evidence" value="ECO:0007669"/>
    <property type="project" value="TreeGrafter"/>
</dbReference>
<feature type="region of interest" description="Disordered" evidence="17">
    <location>
        <begin position="809"/>
        <end position="838"/>
    </location>
</feature>
<dbReference type="InterPro" id="IPR014710">
    <property type="entry name" value="RmlC-like_jellyroll"/>
</dbReference>
<evidence type="ECO:0000256" key="16">
    <source>
        <dbReference type="ARBA" id="ARBA00036239"/>
    </source>
</evidence>
<dbReference type="PROSITE" id="PS00888">
    <property type="entry name" value="CNMP_BINDING_1"/>
    <property type="match status" value="1"/>
</dbReference>
<dbReference type="SMART" id="SM00100">
    <property type="entry name" value="cNMP"/>
    <property type="match status" value="1"/>
</dbReference>
<dbReference type="SUPFAM" id="SSF81383">
    <property type="entry name" value="F-box domain"/>
    <property type="match status" value="1"/>
</dbReference>
<proteinExistence type="predicted"/>
<dbReference type="GO" id="GO:0001895">
    <property type="term" value="P:retina homeostasis"/>
    <property type="evidence" value="ECO:0007669"/>
    <property type="project" value="TreeGrafter"/>
</dbReference>
<comment type="caution">
    <text evidence="21">The sequence shown here is derived from an EMBL/GenBank/DDBJ whole genome shotgun (WGS) entry which is preliminary data.</text>
</comment>
<dbReference type="Proteomes" id="UP001311232">
    <property type="component" value="Unassembled WGS sequence"/>
</dbReference>
<dbReference type="FunFam" id="3.80.10.10:FF:000647">
    <property type="entry name" value="Leucine-rich repeat-containing 29"/>
    <property type="match status" value="1"/>
</dbReference>
<evidence type="ECO:0000256" key="6">
    <source>
        <dbReference type="ARBA" id="ARBA00022741"/>
    </source>
</evidence>
<dbReference type="Gene3D" id="1.10.287.70">
    <property type="match status" value="1"/>
</dbReference>
<dbReference type="SUPFAM" id="SSF81324">
    <property type="entry name" value="Voltage-gated potassium channels"/>
    <property type="match status" value="1"/>
</dbReference>
<feature type="compositionally biased region" description="Pro residues" evidence="17">
    <location>
        <begin position="1"/>
        <end position="11"/>
    </location>
</feature>
<dbReference type="GO" id="GO:0005886">
    <property type="term" value="C:plasma membrane"/>
    <property type="evidence" value="ECO:0007669"/>
    <property type="project" value="TreeGrafter"/>
</dbReference>
<keyword evidence="13" id="KW-0407">Ion channel</keyword>
<keyword evidence="4" id="KW-0716">Sensory transduction</keyword>
<dbReference type="PANTHER" id="PTHR45638:SF16">
    <property type="entry name" value="CYCLIC NUCLEOTIDE-GATED CATION CHANNEL BETA-1"/>
    <property type="match status" value="1"/>
</dbReference>
<comment type="subcellular location">
    <subcellularLocation>
        <location evidence="1">Membrane</location>
        <topology evidence="1">Multi-pass membrane protein</topology>
    </subcellularLocation>
</comment>
<evidence type="ECO:0000256" key="17">
    <source>
        <dbReference type="SAM" id="MobiDB-lite"/>
    </source>
</evidence>
<evidence type="ECO:0000256" key="2">
    <source>
        <dbReference type="ARBA" id="ARBA00022448"/>
    </source>
</evidence>